<keyword evidence="2" id="KW-1185">Reference proteome</keyword>
<evidence type="ECO:0000313" key="1">
    <source>
        <dbReference type="EMBL" id="ATD09795.1"/>
    </source>
</evidence>
<protein>
    <submittedName>
        <fullName evidence="1">Uncharacterized protein</fullName>
    </submittedName>
</protein>
<reference evidence="1 2" key="1">
    <citation type="submission" date="2015-06" db="EMBL/GenBank/DDBJ databases">
        <authorList>
            <person name="Xie B.-B."/>
            <person name="Rong J.-C."/>
            <person name="Qin Q.-L."/>
            <person name="Zhang Y.-Z."/>
        </authorList>
    </citation>
    <scope>NUCLEOTIDE SEQUENCE [LARGE SCALE GENOMIC DNA]</scope>
    <source>
        <strain evidence="1 2">JCM 20779</strain>
    </source>
</reference>
<evidence type="ECO:0000313" key="2">
    <source>
        <dbReference type="Proteomes" id="UP000016521"/>
    </source>
</evidence>
<gene>
    <name evidence="1" type="ORF">PPIS_b0682</name>
</gene>
<dbReference type="Proteomes" id="UP000016521">
    <property type="component" value="Chromosome II"/>
</dbReference>
<organism evidence="1 2">
    <name type="scientific">Pseudoalteromonas piscicida</name>
    <dbReference type="NCBI Taxonomy" id="43662"/>
    <lineage>
        <taxon>Bacteria</taxon>
        <taxon>Pseudomonadati</taxon>
        <taxon>Pseudomonadota</taxon>
        <taxon>Gammaproteobacteria</taxon>
        <taxon>Alteromonadales</taxon>
        <taxon>Pseudoalteromonadaceae</taxon>
        <taxon>Pseudoalteromonas</taxon>
    </lineage>
</organism>
<proteinExistence type="predicted"/>
<dbReference type="EMBL" id="CP011925">
    <property type="protein sequence ID" value="ATD09795.1"/>
    <property type="molecule type" value="Genomic_DNA"/>
</dbReference>
<accession>A0ABN5CJY1</accession>
<sequence length="46" mass="5246">MKPIAKAKADLSSFIIYPKFSFTCCNFKMKFLGILLVTRIKTNVCD</sequence>
<name>A0ABN5CJY1_PSEO7</name>